<feature type="compositionally biased region" description="Low complexity" evidence="1">
    <location>
        <begin position="259"/>
        <end position="270"/>
    </location>
</feature>
<evidence type="ECO:0000256" key="1">
    <source>
        <dbReference type="SAM" id="MobiDB-lite"/>
    </source>
</evidence>
<dbReference type="VEuPathDB" id="FungiDB:CC1G_02396"/>
<sequence>MLGEGLIISNYFLLGLRPIDTYPERARSYFTYSAYLWTPITMWLARISILTAMIRLVPAGRNQLITKISTVVFWLMITTIVFTRITMCGVPLPQFLACHPQPDYEVGLSLAFGLIGTAWLVGWPLYLLSRMKLAAFEKKIIQACFASGVSLIALDIAHATALLMVRASAYKKHYEALNTTGNLIVIVSVLCCNSLVLATYVYRLWRQRKQRQAEAEAGEESSSEPESSSEKCAYSHLPQPPYRTSVLIPISSSKDTTERTGPTATTHGTTMTTFGTHTTGIYTSIGDLTSIQTNGANNFSSANTYSVSGATPPQDTSTKGAPLVVSVS</sequence>
<feature type="transmembrane region" description="Helical" evidence="2">
    <location>
        <begin position="140"/>
        <end position="163"/>
    </location>
</feature>
<feature type="transmembrane region" description="Helical" evidence="2">
    <location>
        <begin position="64"/>
        <end position="86"/>
    </location>
</feature>
<evidence type="ECO:0000313" key="3">
    <source>
        <dbReference type="EMBL" id="EAU91009.2"/>
    </source>
</evidence>
<evidence type="ECO:0000256" key="2">
    <source>
        <dbReference type="SAM" id="Phobius"/>
    </source>
</evidence>
<dbReference type="GeneID" id="6007398"/>
<accession>A8N7Y9</accession>
<feature type="region of interest" description="Disordered" evidence="1">
    <location>
        <begin position="251"/>
        <end position="270"/>
    </location>
</feature>
<comment type="caution">
    <text evidence="3">The sequence shown here is derived from an EMBL/GenBank/DDBJ whole genome shotgun (WGS) entry which is preliminary data.</text>
</comment>
<feature type="transmembrane region" description="Helical" evidence="2">
    <location>
        <begin position="34"/>
        <end position="57"/>
    </location>
</feature>
<dbReference type="EMBL" id="AACS02000003">
    <property type="protein sequence ID" value="EAU91009.2"/>
    <property type="molecule type" value="Genomic_DNA"/>
</dbReference>
<dbReference type="OrthoDB" id="444631at2759"/>
<feature type="transmembrane region" description="Helical" evidence="2">
    <location>
        <begin position="183"/>
        <end position="202"/>
    </location>
</feature>
<name>A8N7Y9_COPC7</name>
<dbReference type="HOGENOM" id="CLU_847345_0_0_1"/>
<feature type="region of interest" description="Disordered" evidence="1">
    <location>
        <begin position="305"/>
        <end position="328"/>
    </location>
</feature>
<keyword evidence="2" id="KW-0472">Membrane</keyword>
<keyword evidence="4" id="KW-1185">Reference proteome</keyword>
<dbReference type="RefSeq" id="XP_001830945.2">
    <property type="nucleotide sequence ID" value="XM_001830893.2"/>
</dbReference>
<keyword evidence="2" id="KW-0812">Transmembrane</keyword>
<proteinExistence type="predicted"/>
<feature type="compositionally biased region" description="Polar residues" evidence="1">
    <location>
        <begin position="305"/>
        <end position="319"/>
    </location>
</feature>
<feature type="transmembrane region" description="Helical" evidence="2">
    <location>
        <begin position="106"/>
        <end position="128"/>
    </location>
</feature>
<organism evidence="3 4">
    <name type="scientific">Coprinopsis cinerea (strain Okayama-7 / 130 / ATCC MYA-4618 / FGSC 9003)</name>
    <name type="common">Inky cap fungus</name>
    <name type="synonym">Hormographiella aspergillata</name>
    <dbReference type="NCBI Taxonomy" id="240176"/>
    <lineage>
        <taxon>Eukaryota</taxon>
        <taxon>Fungi</taxon>
        <taxon>Dikarya</taxon>
        <taxon>Basidiomycota</taxon>
        <taxon>Agaricomycotina</taxon>
        <taxon>Agaricomycetes</taxon>
        <taxon>Agaricomycetidae</taxon>
        <taxon>Agaricales</taxon>
        <taxon>Agaricineae</taxon>
        <taxon>Psathyrellaceae</taxon>
        <taxon>Coprinopsis</taxon>
    </lineage>
</organism>
<dbReference type="AlphaFoldDB" id="A8N7Y9"/>
<gene>
    <name evidence="3" type="ORF">CC1G_02396</name>
</gene>
<evidence type="ECO:0000313" key="4">
    <source>
        <dbReference type="Proteomes" id="UP000001861"/>
    </source>
</evidence>
<dbReference type="KEGG" id="cci:CC1G_02396"/>
<reference evidence="3 4" key="1">
    <citation type="journal article" date="2010" name="Proc. Natl. Acad. Sci. U.S.A.">
        <title>Insights into evolution of multicellular fungi from the assembled chromosomes of the mushroom Coprinopsis cinerea (Coprinus cinereus).</title>
        <authorList>
            <person name="Stajich J.E."/>
            <person name="Wilke S.K."/>
            <person name="Ahren D."/>
            <person name="Au C.H."/>
            <person name="Birren B.W."/>
            <person name="Borodovsky M."/>
            <person name="Burns C."/>
            <person name="Canback B."/>
            <person name="Casselton L.A."/>
            <person name="Cheng C.K."/>
            <person name="Deng J."/>
            <person name="Dietrich F.S."/>
            <person name="Fargo D.C."/>
            <person name="Farman M.L."/>
            <person name="Gathman A.C."/>
            <person name="Goldberg J."/>
            <person name="Guigo R."/>
            <person name="Hoegger P.J."/>
            <person name="Hooker J.B."/>
            <person name="Huggins A."/>
            <person name="James T.Y."/>
            <person name="Kamada T."/>
            <person name="Kilaru S."/>
            <person name="Kodira C."/>
            <person name="Kues U."/>
            <person name="Kupfer D."/>
            <person name="Kwan H.S."/>
            <person name="Lomsadze A."/>
            <person name="Li W."/>
            <person name="Lilly W.W."/>
            <person name="Ma L.J."/>
            <person name="Mackey A.J."/>
            <person name="Manning G."/>
            <person name="Martin F."/>
            <person name="Muraguchi H."/>
            <person name="Natvig D.O."/>
            <person name="Palmerini H."/>
            <person name="Ramesh M.A."/>
            <person name="Rehmeyer C.J."/>
            <person name="Roe B.A."/>
            <person name="Shenoy N."/>
            <person name="Stanke M."/>
            <person name="Ter-Hovhannisyan V."/>
            <person name="Tunlid A."/>
            <person name="Velagapudi R."/>
            <person name="Vision T.J."/>
            <person name="Zeng Q."/>
            <person name="Zolan M.E."/>
            <person name="Pukkila P.J."/>
        </authorList>
    </citation>
    <scope>NUCLEOTIDE SEQUENCE [LARGE SCALE GENOMIC DNA]</scope>
    <source>
        <strain evidence="4">Okayama-7 / 130 / ATCC MYA-4618 / FGSC 9003</strain>
    </source>
</reference>
<keyword evidence="2" id="KW-1133">Transmembrane helix</keyword>
<dbReference type="Proteomes" id="UP000001861">
    <property type="component" value="Unassembled WGS sequence"/>
</dbReference>
<evidence type="ECO:0008006" key="5">
    <source>
        <dbReference type="Google" id="ProtNLM"/>
    </source>
</evidence>
<feature type="region of interest" description="Disordered" evidence="1">
    <location>
        <begin position="214"/>
        <end position="240"/>
    </location>
</feature>
<protein>
    <recommendedName>
        <fullName evidence="5">Integral membrane protein</fullName>
    </recommendedName>
</protein>
<dbReference type="InParanoid" id="A8N7Y9"/>